<feature type="binding site" evidence="4">
    <location>
        <begin position="9"/>
        <end position="10"/>
    </location>
    <ligand>
        <name>1-deoxy-D-xylulose 5-phosphate</name>
        <dbReference type="ChEBI" id="CHEBI:57792"/>
    </ligand>
</feature>
<feature type="binding site" evidence="4">
    <location>
        <position position="45"/>
    </location>
    <ligand>
        <name>1-deoxy-D-xylulose 5-phosphate</name>
        <dbReference type="ChEBI" id="CHEBI:57792"/>
    </ligand>
</feature>
<dbReference type="EMBL" id="AP027059">
    <property type="protein sequence ID" value="BDU50532.1"/>
    <property type="molecule type" value="Genomic_DNA"/>
</dbReference>
<sequence>MIKLGVNIDHVATLRQVRLAKEPNLIKAAVLAELAGANGITVHLREDRRHIQTNDVKLLREVITTRLNLEMATNEDVLNVALQVKPDMATLVPEKRQELTTEGGLNILDEKVNEKTIYTVKKLQERGIIVSLFIDPKPEIMKIAKATGAEFIEIHTGKYSEAKNEKEKKEELEKIIEAVKSAKALGLSVNAGHGLDYENVQEIAEIAEIEELNIGHSIIARSIVEGLPNAIKEMKELICGARKNG</sequence>
<feature type="active site" description="Proton acceptor" evidence="4">
    <location>
        <position position="43"/>
    </location>
</feature>
<evidence type="ECO:0000313" key="8">
    <source>
        <dbReference type="Proteomes" id="UP001321582"/>
    </source>
</evidence>
<dbReference type="KEGG" id="haby:HLVA_11010"/>
<evidence type="ECO:0000256" key="2">
    <source>
        <dbReference type="ARBA" id="ARBA00022679"/>
    </source>
</evidence>
<dbReference type="Gene3D" id="3.20.20.70">
    <property type="entry name" value="Aldolase class I"/>
    <property type="match status" value="1"/>
</dbReference>
<gene>
    <name evidence="4 7" type="primary">pdxJ</name>
    <name evidence="7" type="ORF">HLVA_11010</name>
</gene>
<dbReference type="InterPro" id="IPR036130">
    <property type="entry name" value="Pyridoxine-5'_phos_synth"/>
</dbReference>
<proteinExistence type="inferred from homology"/>
<feature type="binding site" evidence="4">
    <location>
        <position position="50"/>
    </location>
    <ligand>
        <name>1-deoxy-D-xylulose 5-phosphate</name>
        <dbReference type="ChEBI" id="CHEBI:57792"/>
    </ligand>
</feature>
<evidence type="ECO:0000256" key="4">
    <source>
        <dbReference type="HAMAP-Rule" id="MF_00279"/>
    </source>
</evidence>
<comment type="similarity">
    <text evidence="4">Belongs to the PNP synthase family.</text>
</comment>
<dbReference type="AlphaFoldDB" id="A0AAU9DKT7"/>
<evidence type="ECO:0000256" key="6">
    <source>
        <dbReference type="SAM" id="Coils"/>
    </source>
</evidence>
<dbReference type="GO" id="GO:0033856">
    <property type="term" value="F:pyridoxine 5'-phosphate synthase activity"/>
    <property type="evidence" value="ECO:0007669"/>
    <property type="project" value="UniProtKB-UniRule"/>
</dbReference>
<keyword evidence="2 4" id="KW-0808">Transferase</keyword>
<feature type="binding site" evidence="4">
    <location>
        <position position="7"/>
    </location>
    <ligand>
        <name>3-amino-2-oxopropyl phosphate</name>
        <dbReference type="ChEBI" id="CHEBI:57279"/>
    </ligand>
</feature>
<keyword evidence="3 4" id="KW-0664">Pyridoxine biosynthesis</keyword>
<comment type="subunit">
    <text evidence="4">Homooctamer; tetramer of dimers.</text>
</comment>
<comment type="pathway">
    <text evidence="4">Cofactor biosynthesis; pyridoxine 5'-phosphate biosynthesis; pyridoxine 5'-phosphate from D-erythrose 4-phosphate: step 5/5.</text>
</comment>
<evidence type="ECO:0000313" key="7">
    <source>
        <dbReference type="EMBL" id="BDU50532.1"/>
    </source>
</evidence>
<keyword evidence="6" id="KW-0175">Coiled coil</keyword>
<dbReference type="NCBIfam" id="TIGR00559">
    <property type="entry name" value="pdxJ"/>
    <property type="match status" value="1"/>
</dbReference>
<keyword evidence="1 4" id="KW-0963">Cytoplasm</keyword>
<dbReference type="GO" id="GO:0005829">
    <property type="term" value="C:cytosol"/>
    <property type="evidence" value="ECO:0007669"/>
    <property type="project" value="TreeGrafter"/>
</dbReference>
<feature type="site" description="Transition state stabilizer" evidence="4">
    <location>
        <position position="153"/>
    </location>
</feature>
<feature type="binding site" evidence="4">
    <location>
        <begin position="215"/>
        <end position="216"/>
    </location>
    <ligand>
        <name>3-amino-2-oxopropyl phosphate</name>
        <dbReference type="ChEBI" id="CHEBI:57279"/>
    </ligand>
</feature>
<comment type="catalytic activity">
    <reaction evidence="4">
        <text>3-amino-2-oxopropyl phosphate + 1-deoxy-D-xylulose 5-phosphate = pyridoxine 5'-phosphate + phosphate + 2 H2O + H(+)</text>
        <dbReference type="Rhea" id="RHEA:15265"/>
        <dbReference type="ChEBI" id="CHEBI:15377"/>
        <dbReference type="ChEBI" id="CHEBI:15378"/>
        <dbReference type="ChEBI" id="CHEBI:43474"/>
        <dbReference type="ChEBI" id="CHEBI:57279"/>
        <dbReference type="ChEBI" id="CHEBI:57792"/>
        <dbReference type="ChEBI" id="CHEBI:58589"/>
        <dbReference type="EC" id="2.6.99.2"/>
    </reaction>
</comment>
<dbReference type="CDD" id="cd00003">
    <property type="entry name" value="PNPsynthase"/>
    <property type="match status" value="1"/>
</dbReference>
<dbReference type="Pfam" id="PF03740">
    <property type="entry name" value="PdxJ"/>
    <property type="match status" value="1"/>
</dbReference>
<dbReference type="PANTHER" id="PTHR30456">
    <property type="entry name" value="PYRIDOXINE 5'-PHOSPHATE SYNTHASE"/>
    <property type="match status" value="1"/>
</dbReference>
<dbReference type="GO" id="GO:0008615">
    <property type="term" value="P:pyridoxine biosynthetic process"/>
    <property type="evidence" value="ECO:0007669"/>
    <property type="project" value="UniProtKB-UniRule"/>
</dbReference>
<dbReference type="InterPro" id="IPR013785">
    <property type="entry name" value="Aldolase_TIM"/>
</dbReference>
<feature type="binding site" evidence="4">
    <location>
        <position position="100"/>
    </location>
    <ligand>
        <name>1-deoxy-D-xylulose 5-phosphate</name>
        <dbReference type="ChEBI" id="CHEBI:57792"/>
    </ligand>
</feature>
<reference evidence="7 8" key="1">
    <citation type="submission" date="2022-11" db="EMBL/GenBank/DDBJ databases">
        <title>Haliovirga abyssi gen. nov., sp. nov., a mesophilic fermentative bacterium isolated from the Iheya North hydrothermal field and the proposal of Haliovirgaceae fam. nov.</title>
        <authorList>
            <person name="Miyazaki U."/>
            <person name="Tame A."/>
            <person name="Miyazaki J."/>
            <person name="Takai K."/>
            <person name="Sawayama S."/>
            <person name="Kitajima M."/>
            <person name="Okamoto A."/>
            <person name="Nakagawa S."/>
        </authorList>
    </citation>
    <scope>NUCLEOTIDE SEQUENCE [LARGE SCALE GENOMIC DNA]</scope>
    <source>
        <strain evidence="7 8">IC12</strain>
    </source>
</reference>
<dbReference type="SUPFAM" id="SSF63892">
    <property type="entry name" value="Pyridoxine 5'-phosphate synthase"/>
    <property type="match status" value="1"/>
</dbReference>
<feature type="coiled-coil region" evidence="6">
    <location>
        <begin position="152"/>
        <end position="185"/>
    </location>
</feature>
<accession>A0AAU9DKT7</accession>
<feature type="active site" description="Proton acceptor" evidence="4">
    <location>
        <position position="70"/>
    </location>
</feature>
<evidence type="ECO:0000256" key="5">
    <source>
        <dbReference type="NCBIfam" id="TIGR00559"/>
    </source>
</evidence>
<dbReference type="NCBIfam" id="NF003627">
    <property type="entry name" value="PRK05265.1-5"/>
    <property type="match status" value="1"/>
</dbReference>
<comment type="subcellular location">
    <subcellularLocation>
        <location evidence="4">Cytoplasm</location>
    </subcellularLocation>
</comment>
<feature type="binding site" evidence="4">
    <location>
        <position position="194"/>
    </location>
    <ligand>
        <name>3-amino-2-oxopropyl phosphate</name>
        <dbReference type="ChEBI" id="CHEBI:57279"/>
    </ligand>
</feature>
<keyword evidence="8" id="KW-1185">Reference proteome</keyword>
<dbReference type="EC" id="2.6.99.2" evidence="4 5"/>
<dbReference type="RefSeq" id="WP_307903398.1">
    <property type="nucleotide sequence ID" value="NZ_AP027059.1"/>
</dbReference>
<name>A0AAU9DKT7_9FUSO</name>
<dbReference type="Proteomes" id="UP001321582">
    <property type="component" value="Chromosome"/>
</dbReference>
<organism evidence="7 8">
    <name type="scientific">Haliovirga abyssi</name>
    <dbReference type="NCBI Taxonomy" id="2996794"/>
    <lineage>
        <taxon>Bacteria</taxon>
        <taxon>Fusobacteriati</taxon>
        <taxon>Fusobacteriota</taxon>
        <taxon>Fusobacteriia</taxon>
        <taxon>Fusobacteriales</taxon>
        <taxon>Haliovirgaceae</taxon>
        <taxon>Haliovirga</taxon>
    </lineage>
</organism>
<feature type="binding site" evidence="4">
    <location>
        <position position="18"/>
    </location>
    <ligand>
        <name>3-amino-2-oxopropyl phosphate</name>
        <dbReference type="ChEBI" id="CHEBI:57279"/>
    </ligand>
</feature>
<evidence type="ECO:0000256" key="3">
    <source>
        <dbReference type="ARBA" id="ARBA00023096"/>
    </source>
</evidence>
<evidence type="ECO:0000256" key="1">
    <source>
        <dbReference type="ARBA" id="ARBA00022490"/>
    </source>
</evidence>
<comment type="function">
    <text evidence="4">Catalyzes the complicated ring closure reaction between the two acyclic compounds 1-deoxy-D-xylulose-5-phosphate (DXP) and 3-amino-2-oxopropyl phosphate (1-amino-acetone-3-phosphate or AAP) to form pyridoxine 5'-phosphate (PNP) and inorganic phosphate.</text>
</comment>
<dbReference type="NCBIfam" id="NF003625">
    <property type="entry name" value="PRK05265.1-3"/>
    <property type="match status" value="1"/>
</dbReference>
<dbReference type="PANTHER" id="PTHR30456:SF0">
    <property type="entry name" value="PYRIDOXINE 5'-PHOSPHATE SYNTHASE"/>
    <property type="match status" value="1"/>
</dbReference>
<protein>
    <recommendedName>
        <fullName evidence="4 5">Pyridoxine 5'-phosphate synthase</fullName>
        <shortName evidence="4">PNP synthase</shortName>
        <ecNumber evidence="4 5">2.6.99.2</ecNumber>
    </recommendedName>
</protein>
<dbReference type="InterPro" id="IPR004569">
    <property type="entry name" value="PyrdxlP_synth_PdxJ"/>
</dbReference>
<feature type="active site" description="Proton donor" evidence="4">
    <location>
        <position position="193"/>
    </location>
</feature>
<dbReference type="HAMAP" id="MF_00279">
    <property type="entry name" value="PdxJ"/>
    <property type="match status" value="1"/>
</dbReference>